<dbReference type="SUPFAM" id="SSF100950">
    <property type="entry name" value="NagB/RpiA/CoA transferase-like"/>
    <property type="match status" value="2"/>
</dbReference>
<reference evidence="5" key="1">
    <citation type="submission" date="2022-08" db="EMBL/GenBank/DDBJ databases">
        <title>Alicyclobacillus dauci DSM2870, complete genome.</title>
        <authorList>
            <person name="Wang Q."/>
            <person name="Cai R."/>
            <person name="Wang Z."/>
        </authorList>
    </citation>
    <scope>NUCLEOTIDE SEQUENCE</scope>
    <source>
        <strain evidence="5">DSM 28700</strain>
    </source>
</reference>
<evidence type="ECO:0000313" key="5">
    <source>
        <dbReference type="EMBL" id="WAH36211.1"/>
    </source>
</evidence>
<dbReference type="PANTHER" id="PTHR21432">
    <property type="entry name" value="ACETYL-COA HYDROLASE-RELATED"/>
    <property type="match status" value="1"/>
</dbReference>
<keyword evidence="6" id="KW-1185">Reference proteome</keyword>
<dbReference type="Gene3D" id="3.40.1080.20">
    <property type="entry name" value="Acetyl-CoA hydrolase/transferase C-terminal domain"/>
    <property type="match status" value="1"/>
</dbReference>
<organism evidence="5 6">
    <name type="scientific">Alicyclobacillus dauci</name>
    <dbReference type="NCBI Taxonomy" id="1475485"/>
    <lineage>
        <taxon>Bacteria</taxon>
        <taxon>Bacillati</taxon>
        <taxon>Bacillota</taxon>
        <taxon>Bacilli</taxon>
        <taxon>Bacillales</taxon>
        <taxon>Alicyclobacillaceae</taxon>
        <taxon>Alicyclobacillus</taxon>
    </lineage>
</organism>
<dbReference type="PANTHER" id="PTHR21432:SF20">
    <property type="entry name" value="ACETYL-COA HYDROLASE"/>
    <property type="match status" value="1"/>
</dbReference>
<accession>A0ABY6Z051</accession>
<sequence length="426" mass="46037">MSALLENYHRKVSSASAALKHVKPGQKVLVAPFCSEPQELIEAIVNMECPGDVYLYTMNQGSPCLYSKAKASSNLKIRTMLSAAGLRDSFEAGRADYIPMNLSEVPKWIATQNFDVALVQLTPPNDEGYCNLGISVDFVKSAIKNAAYVVAEVNEYMPWTSGETLVSVEDIDAFVMSSRSLLTIPAAEHSGVQRLIGENVTELVPNGATIQVGVGKIADSILFELKSKHSLGVHSGMISDGVASLIEKGVVTNELKAINRGKTVCTSVMGSEWLYRFVNENPSIELYPADYTHHPSTLMKLDNFYAINSALEVDLTGQVNAEQVGKYPIGGVGGQVDFIRGASLSRGGASIIALPSVAKGGQVSRIVPSLKNVTTLKSDITYVVTENGVAKLYGTSIRQRVGQMLNIAHPAFREQLRYKAKELGYI</sequence>
<comment type="similarity">
    <text evidence="1">Belongs to the acetyl-CoA hydrolase/transferase family.</text>
</comment>
<dbReference type="InterPro" id="IPR037171">
    <property type="entry name" value="NagB/RpiA_transferase-like"/>
</dbReference>
<feature type="domain" description="Acetyl-CoA hydrolase/transferase N-terminal" evidence="3">
    <location>
        <begin position="21"/>
        <end position="175"/>
    </location>
</feature>
<evidence type="ECO:0000256" key="1">
    <source>
        <dbReference type="ARBA" id="ARBA00009632"/>
    </source>
</evidence>
<protein>
    <submittedName>
        <fullName evidence="5">Acetyl-CoA hydrolase</fullName>
    </submittedName>
</protein>
<feature type="domain" description="Acetyl-CoA hydrolase/transferase C-terminal" evidence="4">
    <location>
        <begin position="270"/>
        <end position="419"/>
    </location>
</feature>
<dbReference type="Pfam" id="PF02550">
    <property type="entry name" value="AcetylCoA_hydro"/>
    <property type="match status" value="1"/>
</dbReference>
<evidence type="ECO:0000259" key="4">
    <source>
        <dbReference type="Pfam" id="PF13336"/>
    </source>
</evidence>
<evidence type="ECO:0000259" key="3">
    <source>
        <dbReference type="Pfam" id="PF02550"/>
    </source>
</evidence>
<dbReference type="Gene3D" id="3.40.1080.10">
    <property type="entry name" value="Glutaconate Coenzyme A-transferase"/>
    <property type="match status" value="1"/>
</dbReference>
<dbReference type="RefSeq" id="WP_268043532.1">
    <property type="nucleotide sequence ID" value="NZ_CP104064.1"/>
</dbReference>
<dbReference type="GO" id="GO:0016787">
    <property type="term" value="F:hydrolase activity"/>
    <property type="evidence" value="ECO:0007669"/>
    <property type="project" value="UniProtKB-KW"/>
</dbReference>
<dbReference type="Pfam" id="PF13336">
    <property type="entry name" value="AcetylCoA_hyd_C"/>
    <property type="match status" value="1"/>
</dbReference>
<evidence type="ECO:0000256" key="2">
    <source>
        <dbReference type="ARBA" id="ARBA00022679"/>
    </source>
</evidence>
<dbReference type="Gene3D" id="3.30.750.70">
    <property type="entry name" value="4-hydroxybutyrate coenzyme like domains"/>
    <property type="match status" value="1"/>
</dbReference>
<proteinExistence type="inferred from homology"/>
<dbReference type="InterPro" id="IPR038460">
    <property type="entry name" value="AcetylCoA_hyd_C_sf"/>
</dbReference>
<evidence type="ECO:0000313" key="6">
    <source>
        <dbReference type="Proteomes" id="UP001164803"/>
    </source>
</evidence>
<name>A0ABY6Z051_9BACL</name>
<dbReference type="InterPro" id="IPR026888">
    <property type="entry name" value="AcetylCoA_hyd_C"/>
</dbReference>
<dbReference type="EMBL" id="CP104064">
    <property type="protein sequence ID" value="WAH36211.1"/>
    <property type="molecule type" value="Genomic_DNA"/>
</dbReference>
<keyword evidence="5" id="KW-0378">Hydrolase</keyword>
<gene>
    <name evidence="5" type="ORF">NZD86_18490</name>
</gene>
<dbReference type="InterPro" id="IPR046433">
    <property type="entry name" value="ActCoA_hydro"/>
</dbReference>
<dbReference type="InterPro" id="IPR003702">
    <property type="entry name" value="ActCoA_hydro_N"/>
</dbReference>
<keyword evidence="2" id="KW-0808">Transferase</keyword>
<dbReference type="Proteomes" id="UP001164803">
    <property type="component" value="Chromosome"/>
</dbReference>